<dbReference type="Proteomes" id="UP000504637">
    <property type="component" value="Unplaced"/>
</dbReference>
<sequence length="74" mass="7818">MAAPSSARIRVRLNSTQPSFTTHIATTTLPSTTRVSSSDPRRRMARHSCPHYGGTSAGITPAPAEDDVPSPGEN</sequence>
<dbReference type="GeneID" id="54365539"/>
<proteinExistence type="predicted"/>
<name>A0A6J3M393_9PEZI</name>
<dbReference type="AlphaFoldDB" id="A0A6J3M393"/>
<gene>
    <name evidence="3" type="ORF">K489DRAFT_410788</name>
</gene>
<feature type="compositionally biased region" description="Polar residues" evidence="1">
    <location>
        <begin position="28"/>
        <end position="38"/>
    </location>
</feature>
<reference evidence="3" key="2">
    <citation type="submission" date="2020-04" db="EMBL/GenBank/DDBJ databases">
        <authorList>
            <consortium name="NCBI Genome Project"/>
        </authorList>
    </citation>
    <scope>NUCLEOTIDE SEQUENCE</scope>
    <source>
        <strain evidence="3">CBS 342.82</strain>
    </source>
</reference>
<organism evidence="3">
    <name type="scientific">Dissoconium aciculare CBS 342.82</name>
    <dbReference type="NCBI Taxonomy" id="1314786"/>
    <lineage>
        <taxon>Eukaryota</taxon>
        <taxon>Fungi</taxon>
        <taxon>Dikarya</taxon>
        <taxon>Ascomycota</taxon>
        <taxon>Pezizomycotina</taxon>
        <taxon>Dothideomycetes</taxon>
        <taxon>Dothideomycetidae</taxon>
        <taxon>Mycosphaerellales</taxon>
        <taxon>Dissoconiaceae</taxon>
        <taxon>Dissoconium</taxon>
    </lineage>
</organism>
<evidence type="ECO:0000313" key="3">
    <source>
        <dbReference type="RefSeq" id="XP_033459542.1"/>
    </source>
</evidence>
<reference evidence="3" key="1">
    <citation type="submission" date="2020-01" db="EMBL/GenBank/DDBJ databases">
        <authorList>
            <consortium name="DOE Joint Genome Institute"/>
            <person name="Haridas S."/>
            <person name="Albert R."/>
            <person name="Binder M."/>
            <person name="Bloem J."/>
            <person name="Labutti K."/>
            <person name="Salamov A."/>
            <person name="Andreopoulos B."/>
            <person name="Baker S.E."/>
            <person name="Barry K."/>
            <person name="Bills G."/>
            <person name="Bluhm B.H."/>
            <person name="Cannon C."/>
            <person name="Castanera R."/>
            <person name="Culley D.E."/>
            <person name="Daum C."/>
            <person name="Ezra D."/>
            <person name="Gonzalez J.B."/>
            <person name="Henrissat B."/>
            <person name="Kuo A."/>
            <person name="Liang C."/>
            <person name="Lipzen A."/>
            <person name="Lutzoni F."/>
            <person name="Magnuson J."/>
            <person name="Mondo S."/>
            <person name="Nolan M."/>
            <person name="Ohm R."/>
            <person name="Pangilinan J."/>
            <person name="Park H.-J."/>
            <person name="Ramirez L."/>
            <person name="Alfaro M."/>
            <person name="Sun H."/>
            <person name="Tritt A."/>
            <person name="Yoshinaga Y."/>
            <person name="Zwiers L.-H."/>
            <person name="Turgeon B.G."/>
            <person name="Goodwin S.B."/>
            <person name="Spatafora J.W."/>
            <person name="Crous P.W."/>
            <person name="Grigoriev I.V."/>
        </authorList>
    </citation>
    <scope>NUCLEOTIDE SEQUENCE</scope>
    <source>
        <strain evidence="3">CBS 342.82</strain>
    </source>
</reference>
<reference evidence="3" key="3">
    <citation type="submission" date="2025-08" db="UniProtKB">
        <authorList>
            <consortium name="RefSeq"/>
        </authorList>
    </citation>
    <scope>IDENTIFICATION</scope>
    <source>
        <strain evidence="3">CBS 342.82</strain>
    </source>
</reference>
<keyword evidence="2" id="KW-1185">Reference proteome</keyword>
<dbReference type="RefSeq" id="XP_033459542.1">
    <property type="nucleotide sequence ID" value="XM_033607740.1"/>
</dbReference>
<protein>
    <submittedName>
        <fullName evidence="3">Uncharacterized protein</fullName>
    </submittedName>
</protein>
<accession>A0A6J3M393</accession>
<evidence type="ECO:0000256" key="1">
    <source>
        <dbReference type="SAM" id="MobiDB-lite"/>
    </source>
</evidence>
<feature type="region of interest" description="Disordered" evidence="1">
    <location>
        <begin position="28"/>
        <end position="74"/>
    </location>
</feature>
<evidence type="ECO:0000313" key="2">
    <source>
        <dbReference type="Proteomes" id="UP000504637"/>
    </source>
</evidence>